<evidence type="ECO:0000313" key="3">
    <source>
        <dbReference type="Proteomes" id="UP000198864"/>
    </source>
</evidence>
<proteinExistence type="predicted"/>
<protein>
    <submittedName>
        <fullName evidence="2">Uncharacterized protein</fullName>
    </submittedName>
</protein>
<sequence length="234" mass="24795">MGRPAARATFGRYPACGVFSSTSMVFLRARCPVPAGTHACSAARLRHWVASRERPRSVPAMCGCSPQPPCATPADGAVPSARAVADVAAARIDGPVRPPVAVSPAGPPVPGSTGEWWCRRRAARTSCRPSATGCHRCASRRRDRSGEAVRSSGGATDPGRGRPVRLGAQRRPLGRPPDPRHPGSRPQVEQVHAVALVLSSRANRLPPKGAFFDCASDERFIPAQVLYERVTTGQ</sequence>
<evidence type="ECO:0000313" key="2">
    <source>
        <dbReference type="EMBL" id="SCF27200.1"/>
    </source>
</evidence>
<organism evidence="2 3">
    <name type="scientific">Micromonospora saelicesensis</name>
    <dbReference type="NCBI Taxonomy" id="285676"/>
    <lineage>
        <taxon>Bacteria</taxon>
        <taxon>Bacillati</taxon>
        <taxon>Actinomycetota</taxon>
        <taxon>Actinomycetes</taxon>
        <taxon>Micromonosporales</taxon>
        <taxon>Micromonosporaceae</taxon>
        <taxon>Micromonospora</taxon>
    </lineage>
</organism>
<dbReference type="Proteomes" id="UP000198864">
    <property type="component" value="Unassembled WGS sequence"/>
</dbReference>
<feature type="region of interest" description="Disordered" evidence="1">
    <location>
        <begin position="129"/>
        <end position="189"/>
    </location>
</feature>
<name>A0A1C4Z2L3_9ACTN</name>
<dbReference type="EMBL" id="FMCR01000005">
    <property type="protein sequence ID" value="SCF27200.1"/>
    <property type="molecule type" value="Genomic_DNA"/>
</dbReference>
<dbReference type="STRING" id="285676.GA0070561_4848"/>
<evidence type="ECO:0000256" key="1">
    <source>
        <dbReference type="SAM" id="MobiDB-lite"/>
    </source>
</evidence>
<accession>A0A1C4Z2L3</accession>
<dbReference type="AlphaFoldDB" id="A0A1C4Z2L3"/>
<reference evidence="2 3" key="1">
    <citation type="submission" date="2016-06" db="EMBL/GenBank/DDBJ databases">
        <authorList>
            <person name="Kjaerup R.B."/>
            <person name="Dalgaard T.S."/>
            <person name="Juul-Madsen H.R."/>
        </authorList>
    </citation>
    <scope>NUCLEOTIDE SEQUENCE [LARGE SCALE GENOMIC DNA]</scope>
    <source>
        <strain evidence="2 3">DSM 44871</strain>
    </source>
</reference>
<gene>
    <name evidence="2" type="ORF">GA0070561_4848</name>
</gene>